<keyword evidence="1" id="KW-0560">Oxidoreductase</keyword>
<evidence type="ECO:0000256" key="2">
    <source>
        <dbReference type="SAM" id="SignalP"/>
    </source>
</evidence>
<evidence type="ECO:0000259" key="3">
    <source>
        <dbReference type="Pfam" id="PF01408"/>
    </source>
</evidence>
<evidence type="ECO:0000313" key="4">
    <source>
        <dbReference type="EMBL" id="PQO34485.1"/>
    </source>
</evidence>
<dbReference type="Pfam" id="PF01408">
    <property type="entry name" value="GFO_IDH_MocA"/>
    <property type="match status" value="1"/>
</dbReference>
<reference evidence="4 5" key="1">
    <citation type="submission" date="2018-02" db="EMBL/GenBank/DDBJ databases">
        <title>Comparative genomes isolates from brazilian mangrove.</title>
        <authorList>
            <person name="Araujo J.E."/>
            <person name="Taketani R.G."/>
            <person name="Silva M.C.P."/>
            <person name="Loureco M.V."/>
            <person name="Andreote F.D."/>
        </authorList>
    </citation>
    <scope>NUCLEOTIDE SEQUENCE [LARGE SCALE GENOMIC DNA]</scope>
    <source>
        <strain evidence="4 5">Hex-1 MGV</strain>
    </source>
</reference>
<dbReference type="OrthoDB" id="9776544at2"/>
<dbReference type="SUPFAM" id="SSF55347">
    <property type="entry name" value="Glyceraldehyde-3-phosphate dehydrogenase-like, C-terminal domain"/>
    <property type="match status" value="1"/>
</dbReference>
<dbReference type="InterPro" id="IPR050463">
    <property type="entry name" value="Gfo/Idh/MocA_oxidrdct_glycsds"/>
</dbReference>
<accession>A0A2S8FQM6</accession>
<dbReference type="InterPro" id="IPR000683">
    <property type="entry name" value="Gfo/Idh/MocA-like_OxRdtase_N"/>
</dbReference>
<feature type="signal peptide" evidence="2">
    <location>
        <begin position="1"/>
        <end position="22"/>
    </location>
</feature>
<dbReference type="Gene3D" id="3.40.50.720">
    <property type="entry name" value="NAD(P)-binding Rossmann-like Domain"/>
    <property type="match status" value="1"/>
</dbReference>
<feature type="chain" id="PRO_5015556073" evidence="2">
    <location>
        <begin position="23"/>
        <end position="396"/>
    </location>
</feature>
<dbReference type="AlphaFoldDB" id="A0A2S8FQM6"/>
<keyword evidence="2" id="KW-0732">Signal</keyword>
<protein>
    <submittedName>
        <fullName evidence="4">3-chlorobenzoate-3,4-dioxygenase</fullName>
    </submittedName>
</protein>
<dbReference type="PANTHER" id="PTHR43818">
    <property type="entry name" value="BCDNA.GH03377"/>
    <property type="match status" value="1"/>
</dbReference>
<gene>
    <name evidence="4" type="ORF">C5Y83_13275</name>
</gene>
<dbReference type="GO" id="GO:0000166">
    <property type="term" value="F:nucleotide binding"/>
    <property type="evidence" value="ECO:0007669"/>
    <property type="project" value="InterPro"/>
</dbReference>
<organism evidence="4 5">
    <name type="scientific">Blastopirellula marina</name>
    <dbReference type="NCBI Taxonomy" id="124"/>
    <lineage>
        <taxon>Bacteria</taxon>
        <taxon>Pseudomonadati</taxon>
        <taxon>Planctomycetota</taxon>
        <taxon>Planctomycetia</taxon>
        <taxon>Pirellulales</taxon>
        <taxon>Pirellulaceae</taxon>
        <taxon>Blastopirellula</taxon>
    </lineage>
</organism>
<evidence type="ECO:0000313" key="5">
    <source>
        <dbReference type="Proteomes" id="UP000238322"/>
    </source>
</evidence>
<dbReference type="InterPro" id="IPR036291">
    <property type="entry name" value="NAD(P)-bd_dom_sf"/>
</dbReference>
<keyword evidence="4" id="KW-0223">Dioxygenase</keyword>
<sequence length="396" mass="42678">MKRRTFLAASSAVLLTPHLSFAAEAKRRVAVIGHTGRGNYGHGLDTVWLQMPETEIVGLADANPVGLAASMAKLKTTKGFAGFREMLDQTKPEFVTVAPRHPDQHHDMIMAAIESGVKGVYCEKPFVRTPAEADSLIAAAEKHGTKVAIAHRNRYHPALAQIDQLMSSGEMGKLLEIRGKGKGDRRGGGEDLWVLGTHIVNLFAYFGGAPQTCSAIMLQDGKPVTAADVKPGAEGLGPLAANELHARYLMEDGTIAYYDSIANDDTAGNGYCLQLIGSKGVVTWHIDRDPITHFAPGNPFDPALPPRKWLPITSVGVGKEETNPKQIKQVHNHVLAVRDLIDAVVDAREPICNIHEGATTVEMVCGVFESHRQNGQAVELPLAERDHPLAKLPSTG</sequence>
<dbReference type="EMBL" id="PUHY01000010">
    <property type="protein sequence ID" value="PQO34485.1"/>
    <property type="molecule type" value="Genomic_DNA"/>
</dbReference>
<name>A0A2S8FQM6_9BACT</name>
<evidence type="ECO:0000256" key="1">
    <source>
        <dbReference type="ARBA" id="ARBA00023002"/>
    </source>
</evidence>
<dbReference type="GO" id="GO:0051213">
    <property type="term" value="F:dioxygenase activity"/>
    <property type="evidence" value="ECO:0007669"/>
    <property type="project" value="UniProtKB-KW"/>
</dbReference>
<dbReference type="SUPFAM" id="SSF51735">
    <property type="entry name" value="NAD(P)-binding Rossmann-fold domains"/>
    <property type="match status" value="1"/>
</dbReference>
<dbReference type="RefSeq" id="WP_105330216.1">
    <property type="nucleotide sequence ID" value="NZ_PUHY01000010.1"/>
</dbReference>
<dbReference type="Proteomes" id="UP000238322">
    <property type="component" value="Unassembled WGS sequence"/>
</dbReference>
<comment type="caution">
    <text evidence="4">The sequence shown here is derived from an EMBL/GenBank/DDBJ whole genome shotgun (WGS) entry which is preliminary data.</text>
</comment>
<feature type="domain" description="Gfo/Idh/MocA-like oxidoreductase N-terminal" evidence="3">
    <location>
        <begin position="28"/>
        <end position="151"/>
    </location>
</feature>
<dbReference type="PANTHER" id="PTHR43818:SF11">
    <property type="entry name" value="BCDNA.GH03377"/>
    <property type="match status" value="1"/>
</dbReference>
<proteinExistence type="predicted"/>
<dbReference type="Gene3D" id="3.30.360.10">
    <property type="entry name" value="Dihydrodipicolinate Reductase, domain 2"/>
    <property type="match status" value="1"/>
</dbReference>